<dbReference type="GO" id="GO:0006412">
    <property type="term" value="P:translation"/>
    <property type="evidence" value="ECO:0007669"/>
    <property type="project" value="InterPro"/>
</dbReference>
<gene>
    <name evidence="8" type="primary">rps9</name>
</gene>
<proteinExistence type="inferred from homology"/>
<reference evidence="8" key="2">
    <citation type="submission" date="2019-05" db="EMBL/GenBank/DDBJ databases">
        <title>The complete chloroplast genome of Chlorella vulgaris UTEX259.</title>
        <authorList>
            <person name="Wang Y."/>
            <person name="Xu X."/>
        </authorList>
    </citation>
    <scope>NUCLEOTIDE SEQUENCE</scope>
    <source>
        <strain evidence="8">UTEX259</strain>
    </source>
</reference>
<evidence type="ECO:0000313" key="10">
    <source>
        <dbReference type="EMBL" id="QSV10913.1"/>
    </source>
</evidence>
<accession>A0A650ANY7</accession>
<dbReference type="Gene3D" id="3.30.230.10">
    <property type="match status" value="1"/>
</dbReference>
<dbReference type="InterPro" id="IPR020574">
    <property type="entry name" value="Ribosomal_uS9_CS"/>
</dbReference>
<evidence type="ECO:0000256" key="2">
    <source>
        <dbReference type="ARBA" id="ARBA00022980"/>
    </source>
</evidence>
<dbReference type="SUPFAM" id="SSF54211">
    <property type="entry name" value="Ribosomal protein S5 domain 2-like"/>
    <property type="match status" value="1"/>
</dbReference>
<keyword evidence="8" id="KW-0934">Plastid</keyword>
<dbReference type="EMBL" id="MT920676">
    <property type="protein sequence ID" value="QSV10913.1"/>
    <property type="molecule type" value="Genomic_DNA"/>
</dbReference>
<evidence type="ECO:0000256" key="1">
    <source>
        <dbReference type="ARBA" id="ARBA00005251"/>
    </source>
</evidence>
<protein>
    <recommendedName>
        <fullName evidence="4">Small ribosomal subunit protein uS9c</fullName>
    </recommendedName>
    <alternativeName>
        <fullName evidence="5">30S ribosomal protein S9, chloroplastic</fullName>
    </alternativeName>
</protein>
<keyword evidence="3 6" id="KW-0687">Ribonucleoprotein</keyword>
<organism evidence="8">
    <name type="scientific">Chlorella vulgaris</name>
    <name type="common">Green alga</name>
    <dbReference type="NCBI Taxonomy" id="3077"/>
    <lineage>
        <taxon>Eukaryota</taxon>
        <taxon>Viridiplantae</taxon>
        <taxon>Chlorophyta</taxon>
        <taxon>core chlorophytes</taxon>
        <taxon>Trebouxiophyceae</taxon>
        <taxon>Chlorellales</taxon>
        <taxon>Chlorellaceae</taxon>
        <taxon>Chlorella clade</taxon>
        <taxon>Chlorella</taxon>
    </lineage>
</organism>
<reference evidence="9" key="3">
    <citation type="journal article" date="2020" name="Mitochondrial DNA Part B Resour">
        <title>The complete chloroplast genome sequence of Chlorella vulgaris and phylogenetic analysis.</title>
        <authorList>
            <person name="Wen Y."/>
            <person name="Wan D."/>
        </authorList>
    </citation>
    <scope>NUCLEOTIDE SEQUENCE</scope>
</reference>
<dbReference type="PROSITE" id="PS00360">
    <property type="entry name" value="RIBOSOMAL_S9"/>
    <property type="match status" value="1"/>
</dbReference>
<dbReference type="GO" id="GO:0015935">
    <property type="term" value="C:small ribosomal subunit"/>
    <property type="evidence" value="ECO:0007669"/>
    <property type="project" value="TreeGrafter"/>
</dbReference>
<sequence>MIKITKTISQSTQSGGRKTAKARVQLLPGTGTKVMVNGKQASDYFQNNAVYLQNMFTPRDLVKTETKYDVHILVEGGGLSAQAQAVKLALSKAFVDFFPEYRKVFKKPGLLTRDARIKERRKYGLKKARKAPQFSKR</sequence>
<dbReference type="GO" id="GO:0005737">
    <property type="term" value="C:cytoplasm"/>
    <property type="evidence" value="ECO:0007669"/>
    <property type="project" value="UniProtKB-ARBA"/>
</dbReference>
<dbReference type="FunFam" id="3.30.230.10:FF:000001">
    <property type="entry name" value="30S ribosomal protein S9"/>
    <property type="match status" value="1"/>
</dbReference>
<dbReference type="EMBL" id="MK948102">
    <property type="protein sequence ID" value="QGN75102.1"/>
    <property type="molecule type" value="Genomic_DNA"/>
</dbReference>
<dbReference type="GeneID" id="809206"/>
<evidence type="ECO:0000256" key="3">
    <source>
        <dbReference type="ARBA" id="ARBA00023274"/>
    </source>
</evidence>
<dbReference type="PANTHER" id="PTHR21569:SF1">
    <property type="entry name" value="SMALL RIBOSOMAL SUBUNIT PROTEIN US9M"/>
    <property type="match status" value="1"/>
</dbReference>
<evidence type="ECO:0000256" key="6">
    <source>
        <dbReference type="RuleBase" id="RU003815"/>
    </source>
</evidence>
<reference evidence="10" key="5">
    <citation type="journal article" date="2021" name="Mitochondrial DNA Part B Resour">
        <title>The chloroplast genome of a unicellular green alga strain isolated from the rubber processing wastewater.</title>
        <authorList>
            <person name="Han B."/>
            <person name="Mu Y."/>
            <person name="Tan D."/>
            <person name="Ma S."/>
            <person name="Fu L."/>
            <person name="Sun X."/>
            <person name="Zhang J."/>
        </authorList>
    </citation>
    <scope>NUCLEOTIDE SEQUENCE</scope>
</reference>
<dbReference type="Pfam" id="PF00380">
    <property type="entry name" value="Ribosomal_S9"/>
    <property type="match status" value="1"/>
</dbReference>
<geneLocation type="plastid" evidence="8"/>
<dbReference type="InterPro" id="IPR023035">
    <property type="entry name" value="Ribosomal_uS9_bac/plastid"/>
</dbReference>
<name>A0A650ANY7_CHLVU</name>
<evidence type="ECO:0000256" key="4">
    <source>
        <dbReference type="ARBA" id="ARBA00035152"/>
    </source>
</evidence>
<evidence type="ECO:0000313" key="7">
    <source>
        <dbReference type="EMBL" id="QGN74988.1"/>
    </source>
</evidence>
<dbReference type="EMBL" id="MT577052">
    <property type="protein sequence ID" value="QSJ54245.1"/>
    <property type="molecule type" value="Genomic_DNA"/>
</dbReference>
<dbReference type="RefSeq" id="NP_045919.1">
    <property type="nucleotide sequence ID" value="NC_001865.1"/>
</dbReference>
<evidence type="ECO:0000313" key="8">
    <source>
        <dbReference type="EMBL" id="QGN75102.1"/>
    </source>
</evidence>
<dbReference type="PANTHER" id="PTHR21569">
    <property type="entry name" value="RIBOSOMAL PROTEIN S9"/>
    <property type="match status" value="1"/>
</dbReference>
<dbReference type="InterPro" id="IPR000754">
    <property type="entry name" value="Ribosomal_uS9"/>
</dbReference>
<keyword evidence="2 6" id="KW-0689">Ribosomal protein</keyword>
<evidence type="ECO:0000313" key="9">
    <source>
        <dbReference type="EMBL" id="QSJ54245.1"/>
    </source>
</evidence>
<dbReference type="NCBIfam" id="NF001099">
    <property type="entry name" value="PRK00132.1"/>
    <property type="match status" value="1"/>
</dbReference>
<dbReference type="InterPro" id="IPR014721">
    <property type="entry name" value="Ribsml_uS5_D2-typ_fold_subgr"/>
</dbReference>
<dbReference type="InterPro" id="IPR020568">
    <property type="entry name" value="Ribosomal_Su5_D2-typ_SF"/>
</dbReference>
<reference evidence="9" key="4">
    <citation type="submission" date="2020-06" db="EMBL/GenBank/DDBJ databases">
        <authorList>
            <person name="Hou Z."/>
        </authorList>
    </citation>
    <scope>NUCLEOTIDE SEQUENCE</scope>
</reference>
<dbReference type="HAMAP" id="MF_00532_B">
    <property type="entry name" value="Ribosomal_uS9_B"/>
    <property type="match status" value="1"/>
</dbReference>
<evidence type="ECO:0000256" key="5">
    <source>
        <dbReference type="ARBA" id="ARBA00035437"/>
    </source>
</evidence>
<comment type="similarity">
    <text evidence="1 6">Belongs to the universal ribosomal protein uS9 family.</text>
</comment>
<dbReference type="GO" id="GO:0003735">
    <property type="term" value="F:structural constituent of ribosome"/>
    <property type="evidence" value="ECO:0007669"/>
    <property type="project" value="InterPro"/>
</dbReference>
<dbReference type="SMR" id="A0A650ANY7"/>
<dbReference type="EMBL" id="MK948100">
    <property type="protein sequence ID" value="QGN74988.1"/>
    <property type="molecule type" value="Genomic_DNA"/>
</dbReference>
<keyword evidence="9" id="KW-0150">Chloroplast</keyword>
<dbReference type="GO" id="GO:0003723">
    <property type="term" value="F:RNA binding"/>
    <property type="evidence" value="ECO:0007669"/>
    <property type="project" value="TreeGrafter"/>
</dbReference>
<reference evidence="7" key="1">
    <citation type="submission" date="2019-05" db="EMBL/GenBank/DDBJ databases">
        <title>The complete chloroplast genome of Chlorella vulgaris NJ-7.</title>
        <authorList>
            <person name="Wang Y."/>
            <person name="Xu X."/>
        </authorList>
    </citation>
    <scope>NUCLEOTIDE SEQUENCE</scope>
    <source>
        <strain evidence="7">NJ-7</strain>
    </source>
</reference>
<dbReference type="AlphaFoldDB" id="A0A650ANY7"/>